<name>A0A1Q5U804_9EURO</name>
<comment type="caution">
    <text evidence="7">The sequence shown here is derived from an EMBL/GenBank/DDBJ whole genome shotgun (WGS) entry which is preliminary data.</text>
</comment>
<dbReference type="InterPro" id="IPR052035">
    <property type="entry name" value="ZnF_BED_domain_contain"/>
</dbReference>
<keyword evidence="4" id="KW-0862">Zinc</keyword>
<accession>A0A1Q5U804</accession>
<dbReference type="AlphaFoldDB" id="A0A1Q5U804"/>
<dbReference type="PANTHER" id="PTHR46481">
    <property type="entry name" value="ZINC FINGER BED DOMAIN-CONTAINING PROTEIN 4"/>
    <property type="match status" value="1"/>
</dbReference>
<gene>
    <name evidence="7" type="ORF">PENSUB_5513</name>
</gene>
<dbReference type="EMBL" id="MNBE01000565">
    <property type="protein sequence ID" value="OKP08627.1"/>
    <property type="molecule type" value="Genomic_DNA"/>
</dbReference>
<dbReference type="InterPro" id="IPR012337">
    <property type="entry name" value="RNaseH-like_sf"/>
</dbReference>
<dbReference type="PANTHER" id="PTHR46481:SF10">
    <property type="entry name" value="ZINC FINGER BED DOMAIN-CONTAINING PROTEIN 39"/>
    <property type="match status" value="1"/>
</dbReference>
<proteinExistence type="predicted"/>
<feature type="domain" description="HAT C-terminal dimerisation" evidence="6">
    <location>
        <begin position="434"/>
        <end position="516"/>
    </location>
</feature>
<dbReference type="GO" id="GO:0005634">
    <property type="term" value="C:nucleus"/>
    <property type="evidence" value="ECO:0007669"/>
    <property type="project" value="UniProtKB-SubCell"/>
</dbReference>
<evidence type="ECO:0000256" key="1">
    <source>
        <dbReference type="ARBA" id="ARBA00004123"/>
    </source>
</evidence>
<sequence length="520" mass="60959">MAIKTKSGLETGRLAWLGVQQHKVQKGQAYHPRYLHAVNPHSSTIVSLWGNKGKLTVQELLEKNLLRWVTSSKQPFTVLESPGFQQIFKDIPGATLPFTSRHTLRQRLLEDFDLQRTTLKEELEATCQTIALSLDVWTSKNHIPILGIVGHWLTEDFVYREKVLEFTELHEEAAAICDNLDNGEHHSFPAIEPLAKLRILALWIHRSPQRRQAWRNNCKRMNLSDKFIEYDVDTRWNSTFRMLEDALKSRQQLEKFIHYETDFPPFSTKDWTRLSQLYNVLSKFNEFTLFVSEKRPQISLAVPVYYELHDLLHDVAERKEDFADLDEDIASAVRESIKKYMKYYTFMDVSDIYYTALVLDPRVKGDLLLYELDTEDTGRNILQALRDDLHCKYPGTTEPLDMAEPLEPSYKKQKVGSRMLRRLQPQDRPRFSDIDRYFDSPRIDASDMEDQNWLCDWWRAHRKEYPRMAAAARDYLAIPASEVSVERLFNAGRDVLGVRRFSMKGETMRSLMLLDDAYRQ</sequence>
<evidence type="ECO:0000259" key="6">
    <source>
        <dbReference type="Pfam" id="PF05699"/>
    </source>
</evidence>
<evidence type="ECO:0000313" key="7">
    <source>
        <dbReference type="EMBL" id="OKP08627.1"/>
    </source>
</evidence>
<dbReference type="Pfam" id="PF05699">
    <property type="entry name" value="Dimer_Tnp_hAT"/>
    <property type="match status" value="1"/>
</dbReference>
<dbReference type="GO" id="GO:0046983">
    <property type="term" value="F:protein dimerization activity"/>
    <property type="evidence" value="ECO:0007669"/>
    <property type="project" value="InterPro"/>
</dbReference>
<keyword evidence="5" id="KW-0539">Nucleus</keyword>
<reference evidence="7 8" key="1">
    <citation type="submission" date="2016-10" db="EMBL/GenBank/DDBJ databases">
        <title>Genome sequence of the ascomycete fungus Penicillium subrubescens.</title>
        <authorList>
            <person name="De Vries R.P."/>
            <person name="Peng M."/>
            <person name="Dilokpimol A."/>
            <person name="Hilden K."/>
            <person name="Makela M.R."/>
            <person name="Grigoriev I."/>
            <person name="Riley R."/>
            <person name="Granchi Z."/>
        </authorList>
    </citation>
    <scope>NUCLEOTIDE SEQUENCE [LARGE SCALE GENOMIC DNA]</scope>
    <source>
        <strain evidence="7 8">CBS 132785</strain>
    </source>
</reference>
<keyword evidence="2" id="KW-0479">Metal-binding</keyword>
<dbReference type="InterPro" id="IPR008906">
    <property type="entry name" value="HATC_C_dom"/>
</dbReference>
<keyword evidence="3" id="KW-0863">Zinc-finger</keyword>
<evidence type="ECO:0000256" key="2">
    <source>
        <dbReference type="ARBA" id="ARBA00022723"/>
    </source>
</evidence>
<protein>
    <recommendedName>
        <fullName evidence="6">HAT C-terminal dimerisation domain-containing protein</fullName>
    </recommendedName>
</protein>
<evidence type="ECO:0000256" key="3">
    <source>
        <dbReference type="ARBA" id="ARBA00022771"/>
    </source>
</evidence>
<evidence type="ECO:0000256" key="4">
    <source>
        <dbReference type="ARBA" id="ARBA00022833"/>
    </source>
</evidence>
<dbReference type="GO" id="GO:0008270">
    <property type="term" value="F:zinc ion binding"/>
    <property type="evidence" value="ECO:0007669"/>
    <property type="project" value="UniProtKB-KW"/>
</dbReference>
<organism evidence="7 8">
    <name type="scientific">Penicillium subrubescens</name>
    <dbReference type="NCBI Taxonomy" id="1316194"/>
    <lineage>
        <taxon>Eukaryota</taxon>
        <taxon>Fungi</taxon>
        <taxon>Dikarya</taxon>
        <taxon>Ascomycota</taxon>
        <taxon>Pezizomycotina</taxon>
        <taxon>Eurotiomycetes</taxon>
        <taxon>Eurotiomycetidae</taxon>
        <taxon>Eurotiales</taxon>
        <taxon>Aspergillaceae</taxon>
        <taxon>Penicillium</taxon>
    </lineage>
</organism>
<keyword evidence="8" id="KW-1185">Reference proteome</keyword>
<dbReference type="SUPFAM" id="SSF53098">
    <property type="entry name" value="Ribonuclease H-like"/>
    <property type="match status" value="1"/>
</dbReference>
<dbReference type="STRING" id="1316194.A0A1Q5U804"/>
<dbReference type="Proteomes" id="UP000186955">
    <property type="component" value="Unassembled WGS sequence"/>
</dbReference>
<evidence type="ECO:0000313" key="8">
    <source>
        <dbReference type="Proteomes" id="UP000186955"/>
    </source>
</evidence>
<evidence type="ECO:0000256" key="5">
    <source>
        <dbReference type="ARBA" id="ARBA00023242"/>
    </source>
</evidence>
<comment type="subcellular location">
    <subcellularLocation>
        <location evidence="1">Nucleus</location>
    </subcellularLocation>
</comment>